<reference evidence="11" key="2">
    <citation type="submission" date="2025-08" db="UniProtKB">
        <authorList>
            <consortium name="Ensembl"/>
        </authorList>
    </citation>
    <scope>IDENTIFICATION</scope>
</reference>
<keyword evidence="2" id="KW-0964">Secreted</keyword>
<dbReference type="SUPFAM" id="SSF49842">
    <property type="entry name" value="TNF-like"/>
    <property type="match status" value="1"/>
</dbReference>
<sequence length="1101" mass="119137">MKCLPTGFILKSAVFPLLLTFPLIYGTRSRYNQGYNMFQGSAYSGSEQRQRNKNWCAYVVHKNVSCAVVGGTESFVQPESAPCPKHQPNCAQQGMYRTQFRPMYKVGYKLVTELEWRCCPGHQGHDCKDLKGIPSSQTVLGPRPTLPPASGHVPETQDPGQQAWGQSGHPWGAGRQPGGQTGQGPAGGKGGSQTTQQLEEVVQRLSQQVLDMQAAMTSLSANLRVDLQEDASKMLVTLLNVLRQPDSVRGERQSMLLQGLSLEKEYNTVDMDKFTSKINHLTDTINTNSNVLDDLQARVNHHDGQLRLLMEASPASPPPLANDATLRAYVDTKFHALKDEMMEGMEIKMADLKNLCDYKILSVQEQCEGQENSYLSLTELLESKEMDLRKELQDLKNQLPNSQRGSGTPPGVEELRKELFRVAEAQLSLQSSLEKKSKPDSLLPRVEELEARLNISERSEEKLRREGAEGAEDLKKAMEDRMSSMEDRVTTLLVEISSPVSGAKTVLEALQSAQALEDRLNSLEQLCSTECKSDQPAIESIQQNLQVYRTSLDTMQSSINGHSVSLGDMEEFVQGQLLNHTASLTDVQAELGALKGRMGGQEGSLSALGLSLSQQSLELQGQLLNHSASLTGVEEVLGALSGHMRVQKGSLSDLGVSLSANLKDVQEELGALSGRMGEHEGSLSALGLSLSQQSLELQQLNTCCLSSAGPAQEAKDLLELHLTQREELRARLEELGREVRAEADHCRNRTEGVALDVASMHSRVTSLENVCGRLEPISSSLHRIKEGLNKHVTGLWSCISQINGTLQAHAKDIRGLKGTYQNLQDHYLGITQALHHLTTSPENTGVHVGVDESGNPTETKLVPQSPVLPVGPMPDGALPHMMETGEAGAPGIIISSKPPKGADGSMSTLKGFAGAPASPPSTGSSKPNMPVISVAHIPLRQSLHKPYLTLTGERVSFSAGLNRLPFPGEVGIIRFNKVLVNDGGHYDPHTGIFNVPMEGRYLLSAVLTAQRGSRVEAVFSVSNSSIQRLDTAGYLPDNGGRGGTGSTCDCGGSASLSLVLTLMRGDRAGLVMTAGKLAISENTEVLSTFSAVLLYPTPSKK</sequence>
<dbReference type="PROSITE" id="PS50871">
    <property type="entry name" value="C1Q"/>
    <property type="match status" value="1"/>
</dbReference>
<dbReference type="Gene3D" id="2.60.120.40">
    <property type="match status" value="1"/>
</dbReference>
<evidence type="ECO:0000259" key="10">
    <source>
        <dbReference type="PROSITE" id="PS51041"/>
    </source>
</evidence>
<evidence type="ECO:0000256" key="2">
    <source>
        <dbReference type="ARBA" id="ARBA00022525"/>
    </source>
</evidence>
<feature type="domain" description="C1q" evidence="9">
    <location>
        <begin position="950"/>
        <end position="1100"/>
    </location>
</feature>
<proteinExistence type="predicted"/>
<dbReference type="PROSITE" id="PS51041">
    <property type="entry name" value="EMI"/>
    <property type="match status" value="1"/>
</dbReference>
<keyword evidence="3" id="KW-0272">Extracellular matrix</keyword>
<name>A0A4W5NUX5_9TELE</name>
<evidence type="ECO:0000256" key="5">
    <source>
        <dbReference type="ARBA" id="ARBA00023054"/>
    </source>
</evidence>
<feature type="compositionally biased region" description="Gly residues" evidence="8">
    <location>
        <begin position="175"/>
        <end position="191"/>
    </location>
</feature>
<feature type="domain" description="EMI" evidence="10">
    <location>
        <begin position="52"/>
        <end position="129"/>
    </location>
</feature>
<dbReference type="Proteomes" id="UP000314982">
    <property type="component" value="Unassembled WGS sequence"/>
</dbReference>
<dbReference type="Pfam" id="PF07546">
    <property type="entry name" value="EMI"/>
    <property type="match status" value="1"/>
</dbReference>
<feature type="coiled-coil region" evidence="7">
    <location>
        <begin position="446"/>
        <end position="526"/>
    </location>
</feature>
<keyword evidence="4" id="KW-0732">Signal</keyword>
<feature type="region of interest" description="Disordered" evidence="8">
    <location>
        <begin position="130"/>
        <end position="194"/>
    </location>
</feature>
<evidence type="ECO:0000313" key="12">
    <source>
        <dbReference type="Proteomes" id="UP000314982"/>
    </source>
</evidence>
<dbReference type="GeneTree" id="ENSGT01030000234633"/>
<accession>A0A4W5NUX5</accession>
<evidence type="ECO:0000259" key="9">
    <source>
        <dbReference type="PROSITE" id="PS50871"/>
    </source>
</evidence>
<comment type="subcellular location">
    <subcellularLocation>
        <location evidence="1">Secreted</location>
        <location evidence="1">Extracellular space</location>
        <location evidence="1">Extracellular matrix</location>
    </subcellularLocation>
</comment>
<evidence type="ECO:0000256" key="4">
    <source>
        <dbReference type="ARBA" id="ARBA00022729"/>
    </source>
</evidence>
<evidence type="ECO:0000313" key="11">
    <source>
        <dbReference type="Ensembl" id="ENSHHUP00000053130.1"/>
    </source>
</evidence>
<dbReference type="Pfam" id="PF00386">
    <property type="entry name" value="C1q"/>
    <property type="match status" value="1"/>
</dbReference>
<reference evidence="11" key="3">
    <citation type="submission" date="2025-09" db="UniProtKB">
        <authorList>
            <consortium name="Ensembl"/>
        </authorList>
    </citation>
    <scope>IDENTIFICATION</scope>
</reference>
<dbReference type="STRING" id="62062.ENSHHUP00000053130"/>
<keyword evidence="5 7" id="KW-0175">Coiled coil</keyword>
<dbReference type="InterPro" id="IPR008983">
    <property type="entry name" value="Tumour_necrosis_fac-like_dom"/>
</dbReference>
<feature type="coiled-coil region" evidence="7">
    <location>
        <begin position="711"/>
        <end position="745"/>
    </location>
</feature>
<dbReference type="SMART" id="SM00110">
    <property type="entry name" value="C1Q"/>
    <property type="match status" value="1"/>
</dbReference>
<keyword evidence="12" id="KW-1185">Reference proteome</keyword>
<dbReference type="InterPro" id="IPR011489">
    <property type="entry name" value="EMI_domain"/>
</dbReference>
<dbReference type="Ensembl" id="ENSHHUT00000054991.1">
    <property type="protein sequence ID" value="ENSHHUP00000053130.1"/>
    <property type="gene ID" value="ENSHHUG00000031918.1"/>
</dbReference>
<dbReference type="PANTHER" id="PTHR15427:SF5">
    <property type="entry name" value="EMILIN-2"/>
    <property type="match status" value="1"/>
</dbReference>
<evidence type="ECO:0000256" key="8">
    <source>
        <dbReference type="SAM" id="MobiDB-lite"/>
    </source>
</evidence>
<organism evidence="11 12">
    <name type="scientific">Hucho hucho</name>
    <name type="common">huchen</name>
    <dbReference type="NCBI Taxonomy" id="62062"/>
    <lineage>
        <taxon>Eukaryota</taxon>
        <taxon>Metazoa</taxon>
        <taxon>Chordata</taxon>
        <taxon>Craniata</taxon>
        <taxon>Vertebrata</taxon>
        <taxon>Euteleostomi</taxon>
        <taxon>Actinopterygii</taxon>
        <taxon>Neopterygii</taxon>
        <taxon>Teleostei</taxon>
        <taxon>Protacanthopterygii</taxon>
        <taxon>Salmoniformes</taxon>
        <taxon>Salmonidae</taxon>
        <taxon>Salmoninae</taxon>
        <taxon>Hucho</taxon>
    </lineage>
</organism>
<keyword evidence="6" id="KW-1015">Disulfide bond</keyword>
<evidence type="ECO:0000256" key="7">
    <source>
        <dbReference type="SAM" id="Coils"/>
    </source>
</evidence>
<protein>
    <submittedName>
        <fullName evidence="11">Elastin microfibril interfacer 2</fullName>
    </submittedName>
</protein>
<dbReference type="AlphaFoldDB" id="A0A4W5NUX5"/>
<dbReference type="InterPro" id="IPR050392">
    <property type="entry name" value="Collagen/C1q_domain"/>
</dbReference>
<dbReference type="PANTHER" id="PTHR15427">
    <property type="entry name" value="EMILIN ELASTIN MICROFIBRIL INTERFACE-LOCATED PROTEIN ELASTIN MICROFIBRIL INTERFACER"/>
    <property type="match status" value="1"/>
</dbReference>
<reference evidence="12" key="1">
    <citation type="submission" date="2018-06" db="EMBL/GenBank/DDBJ databases">
        <title>Genome assembly of Danube salmon.</title>
        <authorList>
            <person name="Macqueen D.J."/>
            <person name="Gundappa M.K."/>
        </authorList>
    </citation>
    <scope>NUCLEOTIDE SEQUENCE [LARGE SCALE GENOMIC DNA]</scope>
</reference>
<evidence type="ECO:0000256" key="3">
    <source>
        <dbReference type="ARBA" id="ARBA00022530"/>
    </source>
</evidence>
<evidence type="ECO:0000256" key="1">
    <source>
        <dbReference type="ARBA" id="ARBA00004498"/>
    </source>
</evidence>
<evidence type="ECO:0000256" key="6">
    <source>
        <dbReference type="ARBA" id="ARBA00023157"/>
    </source>
</evidence>
<dbReference type="InterPro" id="IPR001073">
    <property type="entry name" value="C1q_dom"/>
</dbReference>